<reference evidence="1" key="1">
    <citation type="submission" date="2021-01" db="EMBL/GenBank/DDBJ databases">
        <authorList>
            <person name="Corre E."/>
            <person name="Pelletier E."/>
            <person name="Niang G."/>
            <person name="Scheremetjew M."/>
            <person name="Finn R."/>
            <person name="Kale V."/>
            <person name="Holt S."/>
            <person name="Cochrane G."/>
            <person name="Meng A."/>
            <person name="Brown T."/>
            <person name="Cohen L."/>
        </authorList>
    </citation>
    <scope>NUCLEOTIDE SEQUENCE</scope>
    <source>
        <strain evidence="1">Grunow 1884</strain>
    </source>
</reference>
<gene>
    <name evidence="1" type="ORF">OSIN01602_LOCUS15322</name>
</gene>
<dbReference type="EMBL" id="HBGO01026697">
    <property type="protein sequence ID" value="CAD9350112.1"/>
    <property type="molecule type" value="Transcribed_RNA"/>
</dbReference>
<protein>
    <submittedName>
        <fullName evidence="1">Uncharacterized protein</fullName>
    </submittedName>
</protein>
<proteinExistence type="predicted"/>
<organism evidence="1">
    <name type="scientific">Trieres chinensis</name>
    <name type="common">Marine centric diatom</name>
    <name type="synonym">Odontella sinensis</name>
    <dbReference type="NCBI Taxonomy" id="1514140"/>
    <lineage>
        <taxon>Eukaryota</taxon>
        <taxon>Sar</taxon>
        <taxon>Stramenopiles</taxon>
        <taxon>Ochrophyta</taxon>
        <taxon>Bacillariophyta</taxon>
        <taxon>Mediophyceae</taxon>
        <taxon>Biddulphiophycidae</taxon>
        <taxon>Eupodiscales</taxon>
        <taxon>Parodontellaceae</taxon>
        <taxon>Trieres</taxon>
    </lineage>
</organism>
<evidence type="ECO:0000313" key="1">
    <source>
        <dbReference type="EMBL" id="CAD9350112.1"/>
    </source>
</evidence>
<accession>A0A7S2EPT7</accession>
<name>A0A7S2EPT7_TRICV</name>
<sequence length="112" mass="12926">MHLDNMNQIEHWRVRSREAVAPRPCSSKTMAYIIQRNTFMDPPLLVGGTTRQEQAICPRNLADKFLEIDEGEKLVGLSRGRFQFNHQPSHVVVLKHQQHVCVEERCAYKSGI</sequence>
<dbReference type="AlphaFoldDB" id="A0A7S2EPT7"/>